<dbReference type="InterPro" id="IPR005119">
    <property type="entry name" value="LysR_subst-bd"/>
</dbReference>
<keyword evidence="3" id="KW-0238">DNA-binding</keyword>
<name>A0A3S2X4Q1_9SPHN</name>
<evidence type="ECO:0000313" key="7">
    <source>
        <dbReference type="Proteomes" id="UP000282837"/>
    </source>
</evidence>
<evidence type="ECO:0000256" key="4">
    <source>
        <dbReference type="ARBA" id="ARBA00023163"/>
    </source>
</evidence>
<feature type="domain" description="HTH lysR-type" evidence="5">
    <location>
        <begin position="3"/>
        <end position="60"/>
    </location>
</feature>
<evidence type="ECO:0000259" key="5">
    <source>
        <dbReference type="PROSITE" id="PS50931"/>
    </source>
</evidence>
<dbReference type="GO" id="GO:0006351">
    <property type="term" value="P:DNA-templated transcription"/>
    <property type="evidence" value="ECO:0007669"/>
    <property type="project" value="TreeGrafter"/>
</dbReference>
<dbReference type="InterPro" id="IPR036388">
    <property type="entry name" value="WH-like_DNA-bd_sf"/>
</dbReference>
<proteinExistence type="inferred from homology"/>
<dbReference type="GO" id="GO:0043565">
    <property type="term" value="F:sequence-specific DNA binding"/>
    <property type="evidence" value="ECO:0007669"/>
    <property type="project" value="TreeGrafter"/>
</dbReference>
<dbReference type="Gene3D" id="3.40.190.290">
    <property type="match status" value="1"/>
</dbReference>
<comment type="similarity">
    <text evidence="1">Belongs to the LysR transcriptional regulatory family.</text>
</comment>
<evidence type="ECO:0000256" key="1">
    <source>
        <dbReference type="ARBA" id="ARBA00009437"/>
    </source>
</evidence>
<dbReference type="InterPro" id="IPR036390">
    <property type="entry name" value="WH_DNA-bd_sf"/>
</dbReference>
<keyword evidence="2" id="KW-0805">Transcription regulation</keyword>
<evidence type="ECO:0000313" key="6">
    <source>
        <dbReference type="EMBL" id="RVU05708.1"/>
    </source>
</evidence>
<dbReference type="InterPro" id="IPR000847">
    <property type="entry name" value="LysR_HTH_N"/>
</dbReference>
<keyword evidence="4" id="KW-0804">Transcription</keyword>
<reference evidence="6 7" key="1">
    <citation type="submission" date="2019-01" db="EMBL/GenBank/DDBJ databases">
        <authorList>
            <person name="Chen W.-M."/>
        </authorList>
    </citation>
    <scope>NUCLEOTIDE SEQUENCE [LARGE SCALE GENOMIC DNA]</scope>
    <source>
        <strain evidence="6 7">FSY-9</strain>
    </source>
</reference>
<dbReference type="FunFam" id="1.10.10.10:FF:000001">
    <property type="entry name" value="LysR family transcriptional regulator"/>
    <property type="match status" value="1"/>
</dbReference>
<dbReference type="SUPFAM" id="SSF53850">
    <property type="entry name" value="Periplasmic binding protein-like II"/>
    <property type="match status" value="1"/>
</dbReference>
<dbReference type="Pfam" id="PF03466">
    <property type="entry name" value="LysR_substrate"/>
    <property type="match status" value="1"/>
</dbReference>
<protein>
    <submittedName>
        <fullName evidence="6">LysR family transcriptional regulator</fullName>
    </submittedName>
</protein>
<dbReference type="PANTHER" id="PTHR30537">
    <property type="entry name" value="HTH-TYPE TRANSCRIPTIONAL REGULATOR"/>
    <property type="match status" value="1"/>
</dbReference>
<dbReference type="OrthoDB" id="9786526at2"/>
<gene>
    <name evidence="6" type="ORF">EOE18_06880</name>
</gene>
<accession>A0A3S2X4Q1</accession>
<organism evidence="6 7">
    <name type="scientific">Novosphingobium umbonatum</name>
    <dbReference type="NCBI Taxonomy" id="1908524"/>
    <lineage>
        <taxon>Bacteria</taxon>
        <taxon>Pseudomonadati</taxon>
        <taxon>Pseudomonadota</taxon>
        <taxon>Alphaproteobacteria</taxon>
        <taxon>Sphingomonadales</taxon>
        <taxon>Sphingomonadaceae</taxon>
        <taxon>Novosphingobium</taxon>
    </lineage>
</organism>
<dbReference type="RefSeq" id="WP_127707607.1">
    <property type="nucleotide sequence ID" value="NZ_SACO01000004.1"/>
</dbReference>
<comment type="caution">
    <text evidence="6">The sequence shown here is derived from an EMBL/GenBank/DDBJ whole genome shotgun (WGS) entry which is preliminary data.</text>
</comment>
<dbReference type="AlphaFoldDB" id="A0A3S2X4Q1"/>
<evidence type="ECO:0000256" key="2">
    <source>
        <dbReference type="ARBA" id="ARBA00023015"/>
    </source>
</evidence>
<dbReference type="Gene3D" id="1.10.10.10">
    <property type="entry name" value="Winged helix-like DNA-binding domain superfamily/Winged helix DNA-binding domain"/>
    <property type="match status" value="1"/>
</dbReference>
<dbReference type="PROSITE" id="PS50931">
    <property type="entry name" value="HTH_LYSR"/>
    <property type="match status" value="1"/>
</dbReference>
<dbReference type="EMBL" id="SACO01000004">
    <property type="protein sequence ID" value="RVU05708.1"/>
    <property type="molecule type" value="Genomic_DNA"/>
</dbReference>
<keyword evidence="7" id="KW-1185">Reference proteome</keyword>
<dbReference type="PANTHER" id="PTHR30537:SF72">
    <property type="entry name" value="LYSR FAMILY TRANSCRIPTIONAL REGULATOR"/>
    <property type="match status" value="1"/>
</dbReference>
<dbReference type="GO" id="GO:0003700">
    <property type="term" value="F:DNA-binding transcription factor activity"/>
    <property type="evidence" value="ECO:0007669"/>
    <property type="project" value="InterPro"/>
</dbReference>
<dbReference type="InterPro" id="IPR058163">
    <property type="entry name" value="LysR-type_TF_proteobact-type"/>
</dbReference>
<dbReference type="Proteomes" id="UP000282837">
    <property type="component" value="Unassembled WGS sequence"/>
</dbReference>
<dbReference type="SUPFAM" id="SSF46785">
    <property type="entry name" value="Winged helix' DNA-binding domain"/>
    <property type="match status" value="1"/>
</dbReference>
<evidence type="ECO:0000256" key="3">
    <source>
        <dbReference type="ARBA" id="ARBA00023125"/>
    </source>
</evidence>
<sequence>MRWQLDDLSYYCAIVETGGVTAAARRLDCPKSTVSKALTRLEHDLGMRLVERSSRALRITQEGEAFHARASSILELATETDAFMQGLRAAPSGKVRLAAPPAFCREILSPRLVDFVARYPAIELDIITNLSQPDVTGGACDLAVVAGMQPDSGLSQRHLLGGRLIWITSPAYAQAHDIRPDSTPDFGHIKLVESRYNSQALSLRVHGETQKLALGRKVMQITDPLAVRAAVEAGLGVSFLPDRYCHAGLSNGSLTQVWTTASFDQEAARMTIIYPGQRLLSPRYRAVIDFLEAICKA</sequence>
<dbReference type="Pfam" id="PF00126">
    <property type="entry name" value="HTH_1"/>
    <property type="match status" value="1"/>
</dbReference>